<evidence type="ECO:0000256" key="2">
    <source>
        <dbReference type="SAM" id="Phobius"/>
    </source>
</evidence>
<dbReference type="EMBL" id="WVTA01000016">
    <property type="protein sequence ID" value="KAK3201200.1"/>
    <property type="molecule type" value="Genomic_DNA"/>
</dbReference>
<sequence length="201" mass="22275">MFTVLLLGLFASLAAGLPVSPSTARRSENPLAHGDVGHKLVLSTCIIVASLLVLSIVFFVVRKLRRDEPQDDTDRELHPVAKMQRNNDSSRPRGTQPIGETVGDVSYYHNKVWQERNNGQRKNLSVQQPVLPTAPAPAAFPLREREDEPLPGGSVVESWEDSEEESPPNGAALRWTPALRGNRKRRSSSKPGATHWVRPKH</sequence>
<accession>A0AAN6RDJ9</accession>
<evidence type="ECO:0000313" key="4">
    <source>
        <dbReference type="EMBL" id="KAK3201200.1"/>
    </source>
</evidence>
<reference evidence="4 5" key="1">
    <citation type="submission" date="2021-02" db="EMBL/GenBank/DDBJ databases">
        <title>Genome assembly of Pseudopithomyces chartarum.</title>
        <authorList>
            <person name="Jauregui R."/>
            <person name="Singh J."/>
            <person name="Voisey C."/>
        </authorList>
    </citation>
    <scope>NUCLEOTIDE SEQUENCE [LARGE SCALE GENOMIC DNA]</scope>
    <source>
        <strain evidence="4 5">AGR01</strain>
    </source>
</reference>
<feature type="region of interest" description="Disordered" evidence="1">
    <location>
        <begin position="139"/>
        <end position="201"/>
    </location>
</feature>
<protein>
    <submittedName>
        <fullName evidence="4">Uncharacterized protein</fullName>
    </submittedName>
</protein>
<evidence type="ECO:0000256" key="3">
    <source>
        <dbReference type="SAM" id="SignalP"/>
    </source>
</evidence>
<organism evidence="4 5">
    <name type="scientific">Pseudopithomyces chartarum</name>
    <dbReference type="NCBI Taxonomy" id="1892770"/>
    <lineage>
        <taxon>Eukaryota</taxon>
        <taxon>Fungi</taxon>
        <taxon>Dikarya</taxon>
        <taxon>Ascomycota</taxon>
        <taxon>Pezizomycotina</taxon>
        <taxon>Dothideomycetes</taxon>
        <taxon>Pleosporomycetidae</taxon>
        <taxon>Pleosporales</taxon>
        <taxon>Massarineae</taxon>
        <taxon>Didymosphaeriaceae</taxon>
        <taxon>Pseudopithomyces</taxon>
    </lineage>
</organism>
<keyword evidence="2" id="KW-0472">Membrane</keyword>
<dbReference type="AlphaFoldDB" id="A0AAN6RDJ9"/>
<comment type="caution">
    <text evidence="4">The sequence shown here is derived from an EMBL/GenBank/DDBJ whole genome shotgun (WGS) entry which is preliminary data.</text>
</comment>
<proteinExistence type="predicted"/>
<feature type="signal peptide" evidence="3">
    <location>
        <begin position="1"/>
        <end position="16"/>
    </location>
</feature>
<name>A0AAN6RDJ9_9PLEO</name>
<feature type="chain" id="PRO_5042943735" evidence="3">
    <location>
        <begin position="17"/>
        <end position="201"/>
    </location>
</feature>
<dbReference type="Proteomes" id="UP001280581">
    <property type="component" value="Unassembled WGS sequence"/>
</dbReference>
<feature type="compositionally biased region" description="Polar residues" evidence="1">
    <location>
        <begin position="84"/>
        <end position="93"/>
    </location>
</feature>
<keyword evidence="3" id="KW-0732">Signal</keyword>
<keyword evidence="2" id="KW-1133">Transmembrane helix</keyword>
<evidence type="ECO:0000313" key="5">
    <source>
        <dbReference type="Proteomes" id="UP001280581"/>
    </source>
</evidence>
<feature type="region of interest" description="Disordered" evidence="1">
    <location>
        <begin position="68"/>
        <end position="101"/>
    </location>
</feature>
<keyword evidence="2" id="KW-0812">Transmembrane</keyword>
<feature type="transmembrane region" description="Helical" evidence="2">
    <location>
        <begin position="40"/>
        <end position="61"/>
    </location>
</feature>
<keyword evidence="5" id="KW-1185">Reference proteome</keyword>
<evidence type="ECO:0000256" key="1">
    <source>
        <dbReference type="SAM" id="MobiDB-lite"/>
    </source>
</evidence>
<gene>
    <name evidence="4" type="ORF">GRF29_185g67910</name>
</gene>